<protein>
    <submittedName>
        <fullName evidence="1">Uncharacterized protein</fullName>
    </submittedName>
</protein>
<reference evidence="2" key="1">
    <citation type="journal article" date="2019" name="Int. J. Syst. Evol. Microbiol.">
        <title>The Global Catalogue of Microorganisms (GCM) 10K type strain sequencing project: providing services to taxonomists for standard genome sequencing and annotation.</title>
        <authorList>
            <consortium name="The Broad Institute Genomics Platform"/>
            <consortium name="The Broad Institute Genome Sequencing Center for Infectious Disease"/>
            <person name="Wu L."/>
            <person name="Ma J."/>
        </authorList>
    </citation>
    <scope>NUCLEOTIDE SEQUENCE [LARGE SCALE GENOMIC DNA]</scope>
    <source>
        <strain evidence="2">JCM 13006</strain>
    </source>
</reference>
<evidence type="ECO:0000313" key="2">
    <source>
        <dbReference type="Proteomes" id="UP001501752"/>
    </source>
</evidence>
<gene>
    <name evidence="1" type="ORF">GCM10023235_28090</name>
</gene>
<dbReference type="Proteomes" id="UP001501752">
    <property type="component" value="Unassembled WGS sequence"/>
</dbReference>
<dbReference type="EMBL" id="BAABIS010000001">
    <property type="protein sequence ID" value="GAA4849554.1"/>
    <property type="molecule type" value="Genomic_DNA"/>
</dbReference>
<comment type="caution">
    <text evidence="1">The sequence shown here is derived from an EMBL/GenBank/DDBJ whole genome shotgun (WGS) entry which is preliminary data.</text>
</comment>
<keyword evidence="2" id="KW-1185">Reference proteome</keyword>
<evidence type="ECO:0000313" key="1">
    <source>
        <dbReference type="EMBL" id="GAA4849554.1"/>
    </source>
</evidence>
<proteinExistence type="predicted"/>
<organism evidence="1 2">
    <name type="scientific">Kitasatospora terrestris</name>
    <dbReference type="NCBI Taxonomy" id="258051"/>
    <lineage>
        <taxon>Bacteria</taxon>
        <taxon>Bacillati</taxon>
        <taxon>Actinomycetota</taxon>
        <taxon>Actinomycetes</taxon>
        <taxon>Kitasatosporales</taxon>
        <taxon>Streptomycetaceae</taxon>
        <taxon>Kitasatospora</taxon>
    </lineage>
</organism>
<sequence>MTAAAAAADPAAAAAEATADCWTGAADEPGRWAAGCAEECGWAWVRWWPEAMW</sequence>
<name>A0ABP9DRZ4_9ACTN</name>
<accession>A0ABP9DRZ4</accession>